<gene>
    <name evidence="1" type="ORF">A2126_01680</name>
</gene>
<protein>
    <recommendedName>
        <fullName evidence="3">Glycosyl hydrolase family 32 N-terminal domain-containing protein</fullName>
    </recommendedName>
</protein>
<evidence type="ECO:0008006" key="3">
    <source>
        <dbReference type="Google" id="ProtNLM"/>
    </source>
</evidence>
<evidence type="ECO:0000313" key="2">
    <source>
        <dbReference type="Proteomes" id="UP000178493"/>
    </source>
</evidence>
<dbReference type="AlphaFoldDB" id="A0A1G1W916"/>
<dbReference type="Proteomes" id="UP000178493">
    <property type="component" value="Unassembled WGS sequence"/>
</dbReference>
<dbReference type="EMBL" id="MHCO01000021">
    <property type="protein sequence ID" value="OGY24040.1"/>
    <property type="molecule type" value="Genomic_DNA"/>
</dbReference>
<sequence>MESELKAIVQGVTTANAYKYGAKDNLNNSMDTVKIIENSTTPGDPNRYLATYHVLSGSVFNLKLAASSDLLNWTYKKDLDTDAHQPTIAKLSDGSFVVAYEIGPTSACTGTGGSGNNCLKFRHYADLTALLAGTYNKQFQVPRTLSNCAEGTPHIQGATLSPDINSSVIDVRFHYFRDCDVDRQAKGTLTNFNFWTGQVDTNLNTLFEALTSPSIGGNVGDRDHLVYKGVDFNLHEAQLTKGDFCTWRPYLYNYSSNEVIKLTVNTHNGRVAFANPSFTNLTLPNGRSGITVSYFVPSSNASGPCPGSDPAGELIFYKEY</sequence>
<organism evidence="1 2">
    <name type="scientific">Candidatus Woykebacteria bacterium GWB1_45_5</name>
    <dbReference type="NCBI Taxonomy" id="1802592"/>
    <lineage>
        <taxon>Bacteria</taxon>
        <taxon>Candidatus Woykeibacteriota</taxon>
    </lineage>
</organism>
<accession>A0A1G1W916</accession>
<proteinExistence type="predicted"/>
<reference evidence="1 2" key="1">
    <citation type="journal article" date="2016" name="Nat. Commun.">
        <title>Thousands of microbial genomes shed light on interconnected biogeochemical processes in an aquifer system.</title>
        <authorList>
            <person name="Anantharaman K."/>
            <person name="Brown C.T."/>
            <person name="Hug L.A."/>
            <person name="Sharon I."/>
            <person name="Castelle C.J."/>
            <person name="Probst A.J."/>
            <person name="Thomas B.C."/>
            <person name="Singh A."/>
            <person name="Wilkins M.J."/>
            <person name="Karaoz U."/>
            <person name="Brodie E.L."/>
            <person name="Williams K.H."/>
            <person name="Hubbard S.S."/>
            <person name="Banfield J.F."/>
        </authorList>
    </citation>
    <scope>NUCLEOTIDE SEQUENCE [LARGE SCALE GENOMIC DNA]</scope>
</reference>
<name>A0A1G1W916_9BACT</name>
<comment type="caution">
    <text evidence="1">The sequence shown here is derived from an EMBL/GenBank/DDBJ whole genome shotgun (WGS) entry which is preliminary data.</text>
</comment>
<evidence type="ECO:0000313" key="1">
    <source>
        <dbReference type="EMBL" id="OGY24040.1"/>
    </source>
</evidence>